<evidence type="ECO:0000313" key="6">
    <source>
        <dbReference type="EMBL" id="CEM47182.1"/>
    </source>
</evidence>
<evidence type="ECO:0000256" key="4">
    <source>
        <dbReference type="SAM" id="MobiDB-lite"/>
    </source>
</evidence>
<evidence type="ECO:0000256" key="2">
    <source>
        <dbReference type="PROSITE-ProRule" id="PRU00285"/>
    </source>
</evidence>
<sequence>MHADMDRMHRDLFSDFVPTWENPNPMLEDQNRTRATTPEQQQVVPHGAGAGRENRLGVRRASPMFAFAPRWDVRDYEDRLTVHADLPGVKKEDVKIEVKDGMLRLSGQREEAREEKGENEQWFVRERTSGKFTRALRLPETANQEDIKAKFTDGVLEVTVPKLPPPEHQARQINIE</sequence>
<dbReference type="InterPro" id="IPR031107">
    <property type="entry name" value="Small_HSP"/>
</dbReference>
<dbReference type="Pfam" id="PF00011">
    <property type="entry name" value="HSP20"/>
    <property type="match status" value="1"/>
</dbReference>
<dbReference type="EMBL" id="CDMZ01003667">
    <property type="protein sequence ID" value="CEM47182.1"/>
    <property type="molecule type" value="Genomic_DNA"/>
</dbReference>
<dbReference type="PhylomeDB" id="A0A0G4HS48"/>
<evidence type="ECO:0000256" key="1">
    <source>
        <dbReference type="ARBA" id="ARBA00023016"/>
    </source>
</evidence>
<reference evidence="6" key="1">
    <citation type="submission" date="2014-11" db="EMBL/GenBank/DDBJ databases">
        <authorList>
            <person name="Otto D Thomas"/>
            <person name="Naeem Raeece"/>
        </authorList>
    </citation>
    <scope>NUCLEOTIDE SEQUENCE</scope>
</reference>
<dbReference type="AlphaFoldDB" id="A0A0G4HS48"/>
<accession>A0A0G4HS48</accession>
<dbReference type="SUPFAM" id="SSF49764">
    <property type="entry name" value="HSP20-like chaperones"/>
    <property type="match status" value="1"/>
</dbReference>
<organism evidence="6">
    <name type="scientific">Chromera velia CCMP2878</name>
    <dbReference type="NCBI Taxonomy" id="1169474"/>
    <lineage>
        <taxon>Eukaryota</taxon>
        <taxon>Sar</taxon>
        <taxon>Alveolata</taxon>
        <taxon>Colpodellida</taxon>
        <taxon>Chromeraceae</taxon>
        <taxon>Chromera</taxon>
    </lineage>
</organism>
<name>A0A0G4HS48_9ALVE</name>
<dbReference type="PROSITE" id="PS01031">
    <property type="entry name" value="SHSP"/>
    <property type="match status" value="1"/>
</dbReference>
<dbReference type="CDD" id="cd06464">
    <property type="entry name" value="ACD_sHsps-like"/>
    <property type="match status" value="1"/>
</dbReference>
<feature type="domain" description="SHSP" evidence="5">
    <location>
        <begin position="61"/>
        <end position="176"/>
    </location>
</feature>
<evidence type="ECO:0000256" key="3">
    <source>
        <dbReference type="RuleBase" id="RU003616"/>
    </source>
</evidence>
<dbReference type="VEuPathDB" id="CryptoDB:Cvel_8230"/>
<proteinExistence type="inferred from homology"/>
<keyword evidence="1" id="KW-0346">Stress response</keyword>
<dbReference type="InterPro" id="IPR002068">
    <property type="entry name" value="A-crystallin/Hsp20_dom"/>
</dbReference>
<gene>
    <name evidence="6" type="ORF">Cvel_8230</name>
</gene>
<protein>
    <recommendedName>
        <fullName evidence="5">SHSP domain-containing protein</fullName>
    </recommendedName>
</protein>
<evidence type="ECO:0000259" key="5">
    <source>
        <dbReference type="PROSITE" id="PS01031"/>
    </source>
</evidence>
<dbReference type="PANTHER" id="PTHR11527">
    <property type="entry name" value="HEAT-SHOCK PROTEIN 20 FAMILY MEMBER"/>
    <property type="match status" value="1"/>
</dbReference>
<dbReference type="Gene3D" id="2.60.40.790">
    <property type="match status" value="1"/>
</dbReference>
<dbReference type="InterPro" id="IPR008978">
    <property type="entry name" value="HSP20-like_chaperone"/>
</dbReference>
<feature type="region of interest" description="Disordered" evidence="4">
    <location>
        <begin position="20"/>
        <end position="55"/>
    </location>
</feature>
<feature type="compositionally biased region" description="Polar residues" evidence="4">
    <location>
        <begin position="33"/>
        <end position="43"/>
    </location>
</feature>
<comment type="similarity">
    <text evidence="2 3">Belongs to the small heat shock protein (HSP20) family.</text>
</comment>